<dbReference type="CDD" id="cd00024">
    <property type="entry name" value="CD_CSD"/>
    <property type="match status" value="1"/>
</dbReference>
<dbReference type="STRING" id="403673.A0A177WT46"/>
<evidence type="ECO:0000313" key="5">
    <source>
        <dbReference type="EMBL" id="OAJ43317.1"/>
    </source>
</evidence>
<evidence type="ECO:0000256" key="1">
    <source>
        <dbReference type="ARBA" id="ARBA00004123"/>
    </source>
</evidence>
<dbReference type="InterPro" id="IPR000953">
    <property type="entry name" value="Chromo/chromo_shadow_dom"/>
</dbReference>
<dbReference type="Pfam" id="PF00385">
    <property type="entry name" value="Chromo"/>
    <property type="match status" value="1"/>
</dbReference>
<dbReference type="PRINTS" id="PR00504">
    <property type="entry name" value="CHROMODOMAIN"/>
</dbReference>
<sequence length="240" mass="26877">MGVADESSDDSMHERTPSSDKSSKNGSSEESLDDEEFEVERIIKFRKHQGVEQFYIKWKGYPDSDNTWEPTDVVDAPDLVKEFWSTQASKGKKARTSTSRSRAIEPQASPPKRQKTPIAKNGKSASQPSRTSKKGATSKSASKPNPSSKKKTIEEEESSESLQKIYLSPDALTAEMRDKLSWENDVESIETMEMASSSTDDLLVYINWNDGKKIVVASKVANAKCPQKIIKFYENHLKFG</sequence>
<dbReference type="InterPro" id="IPR008251">
    <property type="entry name" value="Chromo_shadow_dom"/>
</dbReference>
<dbReference type="SUPFAM" id="SSF54160">
    <property type="entry name" value="Chromo domain-like"/>
    <property type="match status" value="2"/>
</dbReference>
<evidence type="ECO:0000256" key="3">
    <source>
        <dbReference type="SAM" id="MobiDB-lite"/>
    </source>
</evidence>
<dbReference type="InterPro" id="IPR051219">
    <property type="entry name" value="Heterochromatin_chromo-domain"/>
</dbReference>
<organism evidence="5 6">
    <name type="scientific">Batrachochytrium dendrobatidis (strain JEL423)</name>
    <dbReference type="NCBI Taxonomy" id="403673"/>
    <lineage>
        <taxon>Eukaryota</taxon>
        <taxon>Fungi</taxon>
        <taxon>Fungi incertae sedis</taxon>
        <taxon>Chytridiomycota</taxon>
        <taxon>Chytridiomycota incertae sedis</taxon>
        <taxon>Chytridiomycetes</taxon>
        <taxon>Rhizophydiales</taxon>
        <taxon>Rhizophydiales incertae sedis</taxon>
        <taxon>Batrachochytrium</taxon>
    </lineage>
</organism>
<dbReference type="InterPro" id="IPR017984">
    <property type="entry name" value="Chromo_dom_subgr"/>
</dbReference>
<dbReference type="EMBL" id="DS022309">
    <property type="protein sequence ID" value="OAJ43317.1"/>
    <property type="molecule type" value="Genomic_DNA"/>
</dbReference>
<dbReference type="OrthoDB" id="2162520at2759"/>
<evidence type="ECO:0000313" key="6">
    <source>
        <dbReference type="Proteomes" id="UP000077115"/>
    </source>
</evidence>
<dbReference type="PROSITE" id="PS50013">
    <property type="entry name" value="CHROMO_2"/>
    <property type="match status" value="1"/>
</dbReference>
<dbReference type="eggNOG" id="KOG1911">
    <property type="taxonomic scope" value="Eukaryota"/>
</dbReference>
<dbReference type="GO" id="GO:0005634">
    <property type="term" value="C:nucleus"/>
    <property type="evidence" value="ECO:0007669"/>
    <property type="project" value="UniProtKB-SubCell"/>
</dbReference>
<evidence type="ECO:0000259" key="4">
    <source>
        <dbReference type="PROSITE" id="PS50013"/>
    </source>
</evidence>
<reference evidence="5 6" key="1">
    <citation type="submission" date="2006-10" db="EMBL/GenBank/DDBJ databases">
        <title>The Genome Sequence of Batrachochytrium dendrobatidis JEL423.</title>
        <authorList>
            <consortium name="The Broad Institute Genome Sequencing Platform"/>
            <person name="Birren B."/>
            <person name="Lander E."/>
            <person name="Galagan J."/>
            <person name="Cuomo C."/>
            <person name="Devon K."/>
            <person name="Jaffe D."/>
            <person name="Butler J."/>
            <person name="Alvarez P."/>
            <person name="Gnerre S."/>
            <person name="Grabherr M."/>
            <person name="Kleber M."/>
            <person name="Mauceli E."/>
            <person name="Brockman W."/>
            <person name="Young S."/>
            <person name="LaButti K."/>
            <person name="Sykes S."/>
            <person name="DeCaprio D."/>
            <person name="Crawford M."/>
            <person name="Koehrsen M."/>
            <person name="Engels R."/>
            <person name="Montgomery P."/>
            <person name="Pearson M."/>
            <person name="Howarth C."/>
            <person name="Larson L."/>
            <person name="White J."/>
            <person name="O'Leary S."/>
            <person name="Kodira C."/>
            <person name="Zeng Q."/>
            <person name="Yandava C."/>
            <person name="Alvarado L."/>
            <person name="Longcore J."/>
            <person name="James T."/>
        </authorList>
    </citation>
    <scope>NUCLEOTIDE SEQUENCE [LARGE SCALE GENOMIC DNA]</scope>
    <source>
        <strain evidence="5 6">JEL423</strain>
    </source>
</reference>
<dbReference type="PROSITE" id="PS00598">
    <property type="entry name" value="CHROMO_1"/>
    <property type="match status" value="1"/>
</dbReference>
<dbReference type="PANTHER" id="PTHR22812">
    <property type="entry name" value="CHROMOBOX PROTEIN"/>
    <property type="match status" value="1"/>
</dbReference>
<proteinExistence type="predicted"/>
<dbReference type="InterPro" id="IPR016197">
    <property type="entry name" value="Chromo-like_dom_sf"/>
</dbReference>
<feature type="region of interest" description="Disordered" evidence="3">
    <location>
        <begin position="85"/>
        <end position="161"/>
    </location>
</feature>
<feature type="compositionally biased region" description="Low complexity" evidence="3">
    <location>
        <begin position="134"/>
        <end position="147"/>
    </location>
</feature>
<accession>A0A177WT46</accession>
<comment type="subcellular location">
    <subcellularLocation>
        <location evidence="1">Nucleus</location>
    </subcellularLocation>
</comment>
<dbReference type="Pfam" id="PF01393">
    <property type="entry name" value="Chromo_shadow"/>
    <property type="match status" value="1"/>
</dbReference>
<feature type="compositionally biased region" description="Basic and acidic residues" evidence="3">
    <location>
        <begin position="10"/>
        <end position="23"/>
    </location>
</feature>
<feature type="domain" description="Chromo" evidence="4">
    <location>
        <begin position="37"/>
        <end position="95"/>
    </location>
</feature>
<feature type="region of interest" description="Disordered" evidence="3">
    <location>
        <begin position="1"/>
        <end position="36"/>
    </location>
</feature>
<gene>
    <name evidence="5" type="ORF">BDEG_26684</name>
</gene>
<dbReference type="SMART" id="SM00298">
    <property type="entry name" value="CHROMO"/>
    <property type="match status" value="1"/>
</dbReference>
<keyword evidence="2" id="KW-0539">Nucleus</keyword>
<reference evidence="5 6" key="2">
    <citation type="submission" date="2016-05" db="EMBL/GenBank/DDBJ databases">
        <title>Lineage-specific infection strategies underlie the spectrum of fungal disease in amphibians.</title>
        <authorList>
            <person name="Cuomo C.A."/>
            <person name="Farrer R.A."/>
            <person name="James T."/>
            <person name="Longcore J."/>
            <person name="Birren B."/>
        </authorList>
    </citation>
    <scope>NUCLEOTIDE SEQUENCE [LARGE SCALE GENOMIC DNA]</scope>
    <source>
        <strain evidence="5 6">JEL423</strain>
    </source>
</reference>
<dbReference type="InterPro" id="IPR023780">
    <property type="entry name" value="Chromo_domain"/>
</dbReference>
<dbReference type="Proteomes" id="UP000077115">
    <property type="component" value="Unassembled WGS sequence"/>
</dbReference>
<dbReference type="GO" id="GO:0000792">
    <property type="term" value="C:heterochromatin"/>
    <property type="evidence" value="ECO:0007669"/>
    <property type="project" value="UniProtKB-ARBA"/>
</dbReference>
<dbReference type="AlphaFoldDB" id="A0A177WT46"/>
<dbReference type="InterPro" id="IPR023779">
    <property type="entry name" value="Chromodomain_CS"/>
</dbReference>
<evidence type="ECO:0000256" key="2">
    <source>
        <dbReference type="ARBA" id="ARBA00023242"/>
    </source>
</evidence>
<dbReference type="SMART" id="SM00300">
    <property type="entry name" value="ChSh"/>
    <property type="match status" value="1"/>
</dbReference>
<protein>
    <recommendedName>
        <fullName evidence="4">Chromo domain-containing protein</fullName>
    </recommendedName>
</protein>
<name>A0A177WT46_BATDL</name>
<dbReference type="VEuPathDB" id="FungiDB:BDEG_26684"/>
<dbReference type="Gene3D" id="2.40.50.40">
    <property type="match status" value="2"/>
</dbReference>